<dbReference type="InterPro" id="IPR012337">
    <property type="entry name" value="RNaseH-like_sf"/>
</dbReference>
<feature type="domain" description="Integrase catalytic" evidence="3">
    <location>
        <begin position="302"/>
        <end position="473"/>
    </location>
</feature>
<dbReference type="Pfam" id="PF14223">
    <property type="entry name" value="Retrotran_gag_2"/>
    <property type="match status" value="1"/>
</dbReference>
<name>A0A2Z6P7I9_TRISU</name>
<dbReference type="AlphaFoldDB" id="A0A2Z6P7I9"/>
<dbReference type="GO" id="GO:0015074">
    <property type="term" value="P:DNA integration"/>
    <property type="evidence" value="ECO:0007669"/>
    <property type="project" value="InterPro"/>
</dbReference>
<keyword evidence="5" id="KW-1185">Reference proteome</keyword>
<dbReference type="Proteomes" id="UP000242715">
    <property type="component" value="Unassembled WGS sequence"/>
</dbReference>
<proteinExistence type="predicted"/>
<evidence type="ECO:0000313" key="5">
    <source>
        <dbReference type="Proteomes" id="UP000242715"/>
    </source>
</evidence>
<dbReference type="Gene3D" id="3.30.420.10">
    <property type="entry name" value="Ribonuclease H-like superfamily/Ribonuclease H"/>
    <property type="match status" value="1"/>
</dbReference>
<evidence type="ECO:0000259" key="3">
    <source>
        <dbReference type="PROSITE" id="PS50994"/>
    </source>
</evidence>
<dbReference type="EMBL" id="DF974026">
    <property type="protein sequence ID" value="GAU44245.1"/>
    <property type="molecule type" value="Genomic_DNA"/>
</dbReference>
<dbReference type="GO" id="GO:0003676">
    <property type="term" value="F:nucleic acid binding"/>
    <property type="evidence" value="ECO:0007669"/>
    <property type="project" value="InterPro"/>
</dbReference>
<dbReference type="OrthoDB" id="1431570at2759"/>
<evidence type="ECO:0000313" key="4">
    <source>
        <dbReference type="EMBL" id="GAU44245.1"/>
    </source>
</evidence>
<dbReference type="PANTHER" id="PTHR42648:SF18">
    <property type="entry name" value="RETROTRANSPOSON, UNCLASSIFIED-LIKE PROTEIN"/>
    <property type="match status" value="1"/>
</dbReference>
<dbReference type="Pfam" id="PF00665">
    <property type="entry name" value="rve"/>
    <property type="match status" value="1"/>
</dbReference>
<keyword evidence="1" id="KW-0645">Protease</keyword>
<dbReference type="Pfam" id="PF22936">
    <property type="entry name" value="Pol_BBD"/>
    <property type="match status" value="1"/>
</dbReference>
<feature type="region of interest" description="Disordered" evidence="2">
    <location>
        <begin position="163"/>
        <end position="188"/>
    </location>
</feature>
<dbReference type="SUPFAM" id="SSF53098">
    <property type="entry name" value="Ribonuclease H-like"/>
    <property type="match status" value="1"/>
</dbReference>
<dbReference type="GO" id="GO:0006508">
    <property type="term" value="P:proteolysis"/>
    <property type="evidence" value="ECO:0007669"/>
    <property type="project" value="UniProtKB-KW"/>
</dbReference>
<dbReference type="GO" id="GO:0008233">
    <property type="term" value="F:peptidase activity"/>
    <property type="evidence" value="ECO:0007669"/>
    <property type="project" value="UniProtKB-KW"/>
</dbReference>
<dbReference type="PROSITE" id="PS50994">
    <property type="entry name" value="INTEGRASE"/>
    <property type="match status" value="1"/>
</dbReference>
<evidence type="ECO:0000256" key="1">
    <source>
        <dbReference type="ARBA" id="ARBA00022670"/>
    </source>
</evidence>
<keyword evidence="1" id="KW-0378">Hydrolase</keyword>
<dbReference type="PANTHER" id="PTHR42648">
    <property type="entry name" value="TRANSPOSASE, PUTATIVE-RELATED"/>
    <property type="match status" value="1"/>
</dbReference>
<reference evidence="5" key="1">
    <citation type="journal article" date="2017" name="Front. Plant Sci.">
        <title>Climate Clever Clovers: New Paradigm to Reduce the Environmental Footprint of Ruminants by Breeding Low Methanogenic Forages Utilizing Haplotype Variation.</title>
        <authorList>
            <person name="Kaur P."/>
            <person name="Appels R."/>
            <person name="Bayer P.E."/>
            <person name="Keeble-Gagnere G."/>
            <person name="Wang J."/>
            <person name="Hirakawa H."/>
            <person name="Shirasawa K."/>
            <person name="Vercoe P."/>
            <person name="Stefanova K."/>
            <person name="Durmic Z."/>
            <person name="Nichols P."/>
            <person name="Revell C."/>
            <person name="Isobe S.N."/>
            <person name="Edwards D."/>
            <person name="Erskine W."/>
        </authorList>
    </citation>
    <scope>NUCLEOTIDE SEQUENCE [LARGE SCALE GENOMIC DNA]</scope>
    <source>
        <strain evidence="5">cv. Daliak</strain>
    </source>
</reference>
<evidence type="ECO:0000256" key="2">
    <source>
        <dbReference type="SAM" id="MobiDB-lite"/>
    </source>
</evidence>
<dbReference type="InterPro" id="IPR039537">
    <property type="entry name" value="Retrotran_Ty1/copia-like"/>
</dbReference>
<dbReference type="InterPro" id="IPR054722">
    <property type="entry name" value="PolX-like_BBD"/>
</dbReference>
<organism evidence="4 5">
    <name type="scientific">Trifolium subterraneum</name>
    <name type="common">Subterranean clover</name>
    <dbReference type="NCBI Taxonomy" id="3900"/>
    <lineage>
        <taxon>Eukaryota</taxon>
        <taxon>Viridiplantae</taxon>
        <taxon>Streptophyta</taxon>
        <taxon>Embryophyta</taxon>
        <taxon>Tracheophyta</taxon>
        <taxon>Spermatophyta</taxon>
        <taxon>Magnoliopsida</taxon>
        <taxon>eudicotyledons</taxon>
        <taxon>Gunneridae</taxon>
        <taxon>Pentapetalae</taxon>
        <taxon>rosids</taxon>
        <taxon>fabids</taxon>
        <taxon>Fabales</taxon>
        <taxon>Fabaceae</taxon>
        <taxon>Papilionoideae</taxon>
        <taxon>50 kb inversion clade</taxon>
        <taxon>NPAAA clade</taxon>
        <taxon>Hologalegina</taxon>
        <taxon>IRL clade</taxon>
        <taxon>Trifolieae</taxon>
        <taxon>Trifolium</taxon>
    </lineage>
</organism>
<dbReference type="InterPro" id="IPR001584">
    <property type="entry name" value="Integrase_cat-core"/>
</dbReference>
<accession>A0A2Z6P7I9</accession>
<sequence length="473" mass="53708">MAESTAFLQPAIPKFDGFYEHWAMCMENLLRSKELWTLIEQGVIVTAKYQGSTKAKRAQLQSLRHEFEVLAMGESEAVNEYFARTLSIANRMTTQGERMEELVVVEKILRSMPSTFNYVVCSIEEANDINTLTIDGLQSSLLVHEGRMKNQKDQSDEQALKIAAGGRGTGRGRGRNTTTRGRGCSNHMSGTKEWMHDFDDSFTESVKLGNDSKMAVMGKGSVKLMIEGRIHVITDVYYIPVVLPKCLQVSRVDESHLWHHRYAHLNMKGLKTLSKNNMVKGLPELKDMEGQCGDCLTGRQHRDSFPKQASWRASQKLELVHSDICGPITPGSNAGNKYFITFTDDFSRKTWIYFLKEKSEAFEVFKKFKVLVEKESKCVVQCLRTDRGGEFMSTQFNEFCSLQGIKRQLTASYTPQQNGVSERKNRTLLNMVRSMMSARGVPKRFWPEVVNWVAYVLNRSPTSALKDLTPEEA</sequence>
<protein>
    <recommendedName>
        <fullName evidence="3">Integrase catalytic domain-containing protein</fullName>
    </recommendedName>
</protein>
<gene>
    <name evidence="4" type="ORF">TSUD_139380</name>
</gene>
<dbReference type="InterPro" id="IPR036397">
    <property type="entry name" value="RNaseH_sf"/>
</dbReference>